<comment type="caution">
    <text evidence="3">The sequence shown here is derived from an EMBL/GenBank/DDBJ whole genome shotgun (WGS) entry which is preliminary data.</text>
</comment>
<evidence type="ECO:0000313" key="4">
    <source>
        <dbReference type="Proteomes" id="UP000239576"/>
    </source>
</evidence>
<reference evidence="3 4" key="2">
    <citation type="submission" date="2018-03" db="EMBL/GenBank/DDBJ databases">
        <title>The ancient ancestry and fast evolution of plastids.</title>
        <authorList>
            <person name="Moore K.R."/>
            <person name="Magnabosco C."/>
            <person name="Momper L."/>
            <person name="Gold D.A."/>
            <person name="Bosak T."/>
            <person name="Fournier G.P."/>
        </authorList>
    </citation>
    <scope>NUCLEOTIDE SEQUENCE [LARGE SCALE GENOMIC DNA]</scope>
    <source>
        <strain evidence="3 4">ULC18</strain>
    </source>
</reference>
<dbReference type="RefSeq" id="WP_106256369.1">
    <property type="nucleotide sequence ID" value="NZ_CAWNSW010000012.1"/>
</dbReference>
<evidence type="ECO:0008006" key="5">
    <source>
        <dbReference type="Google" id="ProtNLM"/>
    </source>
</evidence>
<dbReference type="AlphaFoldDB" id="A0A2T1EA16"/>
<keyword evidence="2" id="KW-0812">Transmembrane</keyword>
<proteinExistence type="predicted"/>
<dbReference type="Proteomes" id="UP000239576">
    <property type="component" value="Unassembled WGS sequence"/>
</dbReference>
<reference evidence="4" key="1">
    <citation type="submission" date="2018-02" db="EMBL/GenBank/DDBJ databases">
        <authorList>
            <person name="Moore K."/>
            <person name="Momper L."/>
        </authorList>
    </citation>
    <scope>NUCLEOTIDE SEQUENCE [LARGE SCALE GENOMIC DNA]</scope>
    <source>
        <strain evidence="4">ULC18</strain>
    </source>
</reference>
<feature type="transmembrane region" description="Helical" evidence="2">
    <location>
        <begin position="214"/>
        <end position="232"/>
    </location>
</feature>
<feature type="transmembrane region" description="Helical" evidence="2">
    <location>
        <begin position="115"/>
        <end position="135"/>
    </location>
</feature>
<gene>
    <name evidence="3" type="ORF">C7B82_11160</name>
</gene>
<keyword evidence="4" id="KW-1185">Reference proteome</keyword>
<evidence type="ECO:0000256" key="1">
    <source>
        <dbReference type="SAM" id="MobiDB-lite"/>
    </source>
</evidence>
<accession>A0A2T1EA16</accession>
<feature type="transmembrane region" description="Helical" evidence="2">
    <location>
        <begin position="142"/>
        <end position="165"/>
    </location>
</feature>
<feature type="region of interest" description="Disordered" evidence="1">
    <location>
        <begin position="568"/>
        <end position="588"/>
    </location>
</feature>
<feature type="transmembrane region" description="Helical" evidence="2">
    <location>
        <begin position="420"/>
        <end position="438"/>
    </location>
</feature>
<organism evidence="3 4">
    <name type="scientific">Stenomitos frigidus ULC18</name>
    <dbReference type="NCBI Taxonomy" id="2107698"/>
    <lineage>
        <taxon>Bacteria</taxon>
        <taxon>Bacillati</taxon>
        <taxon>Cyanobacteriota</taxon>
        <taxon>Cyanophyceae</taxon>
        <taxon>Leptolyngbyales</taxon>
        <taxon>Leptolyngbyaceae</taxon>
        <taxon>Stenomitos</taxon>
    </lineage>
</organism>
<evidence type="ECO:0000313" key="3">
    <source>
        <dbReference type="EMBL" id="PSB29570.1"/>
    </source>
</evidence>
<keyword evidence="2" id="KW-0472">Membrane</keyword>
<feature type="transmembrane region" description="Helical" evidence="2">
    <location>
        <begin position="389"/>
        <end position="408"/>
    </location>
</feature>
<feature type="transmembrane region" description="Helical" evidence="2">
    <location>
        <begin position="180"/>
        <end position="202"/>
    </location>
</feature>
<feature type="transmembrane region" description="Helical" evidence="2">
    <location>
        <begin position="328"/>
        <end position="349"/>
    </location>
</feature>
<dbReference type="OrthoDB" id="907178at2"/>
<feature type="transmembrane region" description="Helical" evidence="2">
    <location>
        <begin position="89"/>
        <end position="109"/>
    </location>
</feature>
<sequence>MAINALRRIVSRLSRFDLFLILCVFASAIKLTYKIETIVDIILSDESYYLYNGVNLIKQGFPVAEWAPFYAIWYWLLSLVEPSKDNVNLYFLNHKLLIALTATMLYVALRSLGCNRLITTITAFIYLISGIPVIWPRPTHFALLLILLFITIQTYLRAEIFFYYVLSLTLLSVSYVRPEYFVSFLVISIAIFILEIRTIFFTSPRGKTSSYRRLLLYTACFIALIALLGMPTSSGNRSWWAFASHFALRWTWQNKTDLDPWVDYQQITASVFGHANTIFAAMWVNPGAFFAYLFENLKGYFENTLSIFDDSLKDNSPSLNDLNPTLNLIVRFGELAIVLLACVQIFRHYRSRIKQDHFRTLIRLLVIVFFVELSVIPASIIIFPRYHYLIIHVVLLYVLLAFMLSKTLKGEAWNLDFKQTVVTGFLLLLLTPTLAQGWCLANICLFQRQQFPARPNLETIYLLRSLKIKQPVNVLAFDIEYRTFLGDRYHRIDPASKTSGFSSFMRQNEIEMVIVSAELKQDVRLMADQEWNAFLRDYASLDYQRLEVPHTERSLLVRRKLLSSHSLPQATIQSPDPTLTSKTSKVLR</sequence>
<protein>
    <recommendedName>
        <fullName evidence="5">Glycosyltransferase RgtA/B/C/D-like domain-containing protein</fullName>
    </recommendedName>
</protein>
<name>A0A2T1EA16_9CYAN</name>
<feature type="transmembrane region" description="Helical" evidence="2">
    <location>
        <begin position="58"/>
        <end position="77"/>
    </location>
</feature>
<feature type="transmembrane region" description="Helical" evidence="2">
    <location>
        <begin position="361"/>
        <end position="383"/>
    </location>
</feature>
<dbReference type="EMBL" id="PVWK01000061">
    <property type="protein sequence ID" value="PSB29570.1"/>
    <property type="molecule type" value="Genomic_DNA"/>
</dbReference>
<evidence type="ECO:0000256" key="2">
    <source>
        <dbReference type="SAM" id="Phobius"/>
    </source>
</evidence>
<keyword evidence="2" id="KW-1133">Transmembrane helix</keyword>